<keyword evidence="4" id="KW-0630">Potassium</keyword>
<accession>A8LTS4</accession>
<evidence type="ECO:0000256" key="2">
    <source>
        <dbReference type="ARBA" id="ARBA00022448"/>
    </source>
</evidence>
<keyword evidence="6" id="KW-0406">Ion transport</keyword>
<dbReference type="SUPFAM" id="SSF116726">
    <property type="entry name" value="TrkA C-terminal domain-like"/>
    <property type="match status" value="1"/>
</dbReference>
<dbReference type="InterPro" id="IPR006037">
    <property type="entry name" value="RCK_C"/>
</dbReference>
<dbReference type="HOGENOM" id="CLU_046525_2_5_5"/>
<dbReference type="InterPro" id="IPR036291">
    <property type="entry name" value="NAD(P)-bd_dom_sf"/>
</dbReference>
<dbReference type="InterPro" id="IPR006036">
    <property type="entry name" value="K_uptake_TrkA"/>
</dbReference>
<dbReference type="PRINTS" id="PR00335">
    <property type="entry name" value="KUPTAKETRKA"/>
</dbReference>
<evidence type="ECO:0000256" key="6">
    <source>
        <dbReference type="ARBA" id="ARBA00023065"/>
    </source>
</evidence>
<dbReference type="KEGG" id="dsh:Dshi_3913"/>
<proteinExistence type="predicted"/>
<protein>
    <recommendedName>
        <fullName evidence="1">Trk system potassium uptake protein TrkA</fullName>
    </recommendedName>
</protein>
<geneLocation type="plasmid" evidence="9 10">
    <name>pDSHI02</name>
</geneLocation>
<keyword evidence="5" id="KW-0520">NAD</keyword>
<dbReference type="Proteomes" id="UP000006833">
    <property type="component" value="Plasmid pDSHI02"/>
</dbReference>
<dbReference type="PANTHER" id="PTHR43833:SF5">
    <property type="entry name" value="TRK SYSTEM POTASSIUM UPTAKE PROTEIN TRKA"/>
    <property type="match status" value="1"/>
</dbReference>
<dbReference type="InterPro" id="IPR036721">
    <property type="entry name" value="RCK_C_sf"/>
</dbReference>
<dbReference type="Pfam" id="PF02254">
    <property type="entry name" value="TrkA_N"/>
    <property type="match status" value="1"/>
</dbReference>
<dbReference type="GO" id="GO:0005886">
    <property type="term" value="C:plasma membrane"/>
    <property type="evidence" value="ECO:0007669"/>
    <property type="project" value="InterPro"/>
</dbReference>
<evidence type="ECO:0000259" key="8">
    <source>
        <dbReference type="PROSITE" id="PS51202"/>
    </source>
</evidence>
<dbReference type="Gene3D" id="3.30.70.1450">
    <property type="entry name" value="Regulator of K+ conductance, C-terminal domain"/>
    <property type="match status" value="1"/>
</dbReference>
<dbReference type="OrthoDB" id="7375203at2"/>
<dbReference type="RefSeq" id="WP_012187299.1">
    <property type="nucleotide sequence ID" value="NC_009956.1"/>
</dbReference>
<evidence type="ECO:0000256" key="4">
    <source>
        <dbReference type="ARBA" id="ARBA00022958"/>
    </source>
</evidence>
<keyword evidence="3" id="KW-0633">Potassium transport</keyword>
<dbReference type="InterPro" id="IPR050721">
    <property type="entry name" value="Trk_Ktr_HKT_K-transport"/>
</dbReference>
<evidence type="ECO:0000313" key="9">
    <source>
        <dbReference type="EMBL" id="ABV95641.1"/>
    </source>
</evidence>
<feature type="domain" description="RCK C-terminal" evidence="8">
    <location>
        <begin position="134"/>
        <end position="215"/>
    </location>
</feature>
<keyword evidence="2" id="KW-0813">Transport</keyword>
<evidence type="ECO:0000256" key="5">
    <source>
        <dbReference type="ARBA" id="ARBA00023027"/>
    </source>
</evidence>
<evidence type="ECO:0000259" key="7">
    <source>
        <dbReference type="PROSITE" id="PS51201"/>
    </source>
</evidence>
<dbReference type="EMBL" id="CP000832">
    <property type="protein sequence ID" value="ABV95641.1"/>
    <property type="molecule type" value="Genomic_DNA"/>
</dbReference>
<dbReference type="PANTHER" id="PTHR43833">
    <property type="entry name" value="POTASSIUM CHANNEL PROTEIN 2-RELATED-RELATED"/>
    <property type="match status" value="1"/>
</dbReference>
<keyword evidence="9" id="KW-0614">Plasmid</keyword>
<dbReference type="Pfam" id="PF02080">
    <property type="entry name" value="TrkA_C"/>
    <property type="match status" value="1"/>
</dbReference>
<sequence length="219" mass="24119">MRIIILGASRFGRAIAEQLIDAEHEVIVIDKSRDRLERLADQLDCGMLEGDGTMPTTLREVFRDENDVFVAVTNASEDNILAALVARSVGYGRVIPQIVSSELMKVCTELELNDAINPHATVAADVAEAMQDRAEIDHDTSLSNQLAIKCVHVPACLDGRPLQKLDLPENCQAVALIRDADESFVEDDTELAEDDQVLFVLERDKIDALADVFRTSDSD</sequence>
<name>A8LTS4_DINSH</name>
<dbReference type="AlphaFoldDB" id="A8LTS4"/>
<dbReference type="InterPro" id="IPR003148">
    <property type="entry name" value="RCK_N"/>
</dbReference>
<reference evidence="10" key="1">
    <citation type="journal article" date="2010" name="ISME J.">
        <title>The complete genome sequence of the algal symbiont Dinoroseobacter shibae: a hitchhiker's guide to life in the sea.</title>
        <authorList>
            <person name="Wagner-Dobler I."/>
            <person name="Ballhausen B."/>
            <person name="Berger M."/>
            <person name="Brinkhoff T."/>
            <person name="Buchholz I."/>
            <person name="Bunk B."/>
            <person name="Cypionka H."/>
            <person name="Daniel R."/>
            <person name="Drepper T."/>
            <person name="Gerdts G."/>
            <person name="Hahnke S."/>
            <person name="Han C."/>
            <person name="Jahn D."/>
            <person name="Kalhoefer D."/>
            <person name="Kiss H."/>
            <person name="Klenk H.P."/>
            <person name="Kyrpides N."/>
            <person name="Liebl W."/>
            <person name="Liesegang H."/>
            <person name="Meincke L."/>
            <person name="Pati A."/>
            <person name="Petersen J."/>
            <person name="Piekarski T."/>
            <person name="Pommerenke C."/>
            <person name="Pradella S."/>
            <person name="Pukall R."/>
            <person name="Rabus R."/>
            <person name="Stackebrandt E."/>
            <person name="Thole S."/>
            <person name="Thompson L."/>
            <person name="Tielen P."/>
            <person name="Tomasch J."/>
            <person name="von Jan M."/>
            <person name="Wanphrut N."/>
            <person name="Wichels A."/>
            <person name="Zech H."/>
            <person name="Simon M."/>
        </authorList>
    </citation>
    <scope>NUCLEOTIDE SEQUENCE [LARGE SCALE GENOMIC DNA]</scope>
    <source>
        <strain evidence="10">DSM 16493 / NCIMB 14021 / DFL 12</strain>
        <plasmid evidence="10">Plasmid pDSHI02</plasmid>
    </source>
</reference>
<evidence type="ECO:0000313" key="10">
    <source>
        <dbReference type="Proteomes" id="UP000006833"/>
    </source>
</evidence>
<organism evidence="9 10">
    <name type="scientific">Dinoroseobacter shibae (strain DSM 16493 / NCIMB 14021 / DFL 12)</name>
    <dbReference type="NCBI Taxonomy" id="398580"/>
    <lineage>
        <taxon>Bacteria</taxon>
        <taxon>Pseudomonadati</taxon>
        <taxon>Pseudomonadota</taxon>
        <taxon>Alphaproteobacteria</taxon>
        <taxon>Rhodobacterales</taxon>
        <taxon>Roseobacteraceae</taxon>
        <taxon>Dinoroseobacter</taxon>
    </lineage>
</organism>
<dbReference type="GO" id="GO:0015079">
    <property type="term" value="F:potassium ion transmembrane transporter activity"/>
    <property type="evidence" value="ECO:0007669"/>
    <property type="project" value="InterPro"/>
</dbReference>
<dbReference type="Gene3D" id="3.40.50.720">
    <property type="entry name" value="NAD(P)-binding Rossmann-like Domain"/>
    <property type="match status" value="1"/>
</dbReference>
<dbReference type="SUPFAM" id="SSF51735">
    <property type="entry name" value="NAD(P)-binding Rossmann-fold domains"/>
    <property type="match status" value="1"/>
</dbReference>
<keyword evidence="10" id="KW-1185">Reference proteome</keyword>
<evidence type="ECO:0000256" key="1">
    <source>
        <dbReference type="ARBA" id="ARBA00017378"/>
    </source>
</evidence>
<evidence type="ECO:0000256" key="3">
    <source>
        <dbReference type="ARBA" id="ARBA00022538"/>
    </source>
</evidence>
<feature type="domain" description="RCK N-terminal" evidence="7">
    <location>
        <begin position="1"/>
        <end position="117"/>
    </location>
</feature>
<gene>
    <name evidence="9" type="primary">trkA</name>
    <name evidence="9" type="ordered locus">Dshi_3913</name>
</gene>
<dbReference type="PROSITE" id="PS51202">
    <property type="entry name" value="RCK_C"/>
    <property type="match status" value="1"/>
</dbReference>
<dbReference type="PROSITE" id="PS51201">
    <property type="entry name" value="RCK_N"/>
    <property type="match status" value="1"/>
</dbReference>